<gene>
    <name evidence="1" type="ORF">VNO77_11455</name>
</gene>
<sequence>MLHTLIPPKLLNNISMIHDISASSGIENLLFVPEPENSCACRLRLSVPEWVDCIEPQHVHFDKRFGILFLLCLSTSMRKRVDIHIFPKRYPLWEHGLWFFAGLSQISHALGICRCRCLFLDFFNIDFDTWLSPCKLGLE</sequence>
<name>A0AAN9R2N4_CANGL</name>
<protein>
    <submittedName>
        <fullName evidence="1">Uncharacterized protein</fullName>
    </submittedName>
</protein>
<dbReference type="Proteomes" id="UP001367508">
    <property type="component" value="Unassembled WGS sequence"/>
</dbReference>
<evidence type="ECO:0000313" key="1">
    <source>
        <dbReference type="EMBL" id="KAK7351768.1"/>
    </source>
</evidence>
<dbReference type="AlphaFoldDB" id="A0AAN9R2N4"/>
<keyword evidence="2" id="KW-1185">Reference proteome</keyword>
<comment type="caution">
    <text evidence="1">The sequence shown here is derived from an EMBL/GenBank/DDBJ whole genome shotgun (WGS) entry which is preliminary data.</text>
</comment>
<dbReference type="EMBL" id="JAYMYQ010000002">
    <property type="protein sequence ID" value="KAK7351768.1"/>
    <property type="molecule type" value="Genomic_DNA"/>
</dbReference>
<organism evidence="1 2">
    <name type="scientific">Canavalia gladiata</name>
    <name type="common">Sword bean</name>
    <name type="synonym">Dolichos gladiatus</name>
    <dbReference type="NCBI Taxonomy" id="3824"/>
    <lineage>
        <taxon>Eukaryota</taxon>
        <taxon>Viridiplantae</taxon>
        <taxon>Streptophyta</taxon>
        <taxon>Embryophyta</taxon>
        <taxon>Tracheophyta</taxon>
        <taxon>Spermatophyta</taxon>
        <taxon>Magnoliopsida</taxon>
        <taxon>eudicotyledons</taxon>
        <taxon>Gunneridae</taxon>
        <taxon>Pentapetalae</taxon>
        <taxon>rosids</taxon>
        <taxon>fabids</taxon>
        <taxon>Fabales</taxon>
        <taxon>Fabaceae</taxon>
        <taxon>Papilionoideae</taxon>
        <taxon>50 kb inversion clade</taxon>
        <taxon>NPAAA clade</taxon>
        <taxon>indigoferoid/millettioid clade</taxon>
        <taxon>Phaseoleae</taxon>
        <taxon>Canavalia</taxon>
    </lineage>
</organism>
<proteinExistence type="predicted"/>
<reference evidence="1 2" key="1">
    <citation type="submission" date="2024-01" db="EMBL/GenBank/DDBJ databases">
        <title>The genomes of 5 underutilized Papilionoideae crops provide insights into root nodulation and disease resistanc.</title>
        <authorList>
            <person name="Jiang F."/>
        </authorList>
    </citation>
    <scope>NUCLEOTIDE SEQUENCE [LARGE SCALE GENOMIC DNA]</scope>
    <source>
        <strain evidence="1">LVBAO_FW01</strain>
        <tissue evidence="1">Leaves</tissue>
    </source>
</reference>
<accession>A0AAN9R2N4</accession>
<evidence type="ECO:0000313" key="2">
    <source>
        <dbReference type="Proteomes" id="UP001367508"/>
    </source>
</evidence>